<keyword evidence="2" id="KW-0479">Metal-binding</keyword>
<dbReference type="InterPro" id="IPR041636">
    <property type="entry name" value="RNase_J_C"/>
</dbReference>
<protein>
    <submittedName>
        <fullName evidence="8">Ribonuclease J</fullName>
        <ecNumber evidence="8">3.1.-.-</ecNumber>
    </submittedName>
</protein>
<evidence type="ECO:0000256" key="6">
    <source>
        <dbReference type="ARBA" id="ARBA00022884"/>
    </source>
</evidence>
<evidence type="ECO:0000259" key="7">
    <source>
        <dbReference type="SMART" id="SM00849"/>
    </source>
</evidence>
<dbReference type="GO" id="GO:0004527">
    <property type="term" value="F:exonuclease activity"/>
    <property type="evidence" value="ECO:0007669"/>
    <property type="project" value="UniProtKB-KW"/>
</dbReference>
<accession>A0A7W9CTA0</accession>
<organism evidence="8 9">
    <name type="scientific">Prosthecomicrobium pneumaticum</name>
    <dbReference type="NCBI Taxonomy" id="81895"/>
    <lineage>
        <taxon>Bacteria</taxon>
        <taxon>Pseudomonadati</taxon>
        <taxon>Pseudomonadota</taxon>
        <taxon>Alphaproteobacteria</taxon>
        <taxon>Hyphomicrobiales</taxon>
        <taxon>Kaistiaceae</taxon>
        <taxon>Prosthecomicrobium</taxon>
    </lineage>
</organism>
<evidence type="ECO:0000313" key="9">
    <source>
        <dbReference type="Proteomes" id="UP000523821"/>
    </source>
</evidence>
<comment type="caution">
    <text evidence="8">The sequence shown here is derived from an EMBL/GenBank/DDBJ whole genome shotgun (WGS) entry which is preliminary data.</text>
</comment>
<dbReference type="Pfam" id="PF17770">
    <property type="entry name" value="RNase_J_C"/>
    <property type="match status" value="1"/>
</dbReference>
<name>A0A7W9CTA0_9HYPH</name>
<dbReference type="InterPro" id="IPR001279">
    <property type="entry name" value="Metallo-B-lactamas"/>
</dbReference>
<keyword evidence="3 8" id="KW-0378">Hydrolase</keyword>
<dbReference type="Pfam" id="PF07521">
    <property type="entry name" value="RMMBL"/>
    <property type="match status" value="1"/>
</dbReference>
<dbReference type="Gene3D" id="3.10.20.580">
    <property type="match status" value="1"/>
</dbReference>
<keyword evidence="1" id="KW-0540">Nuclease</keyword>
<sequence>MMVARGDGLKRELVFLPLGGVGEIGMNLGLYGLGSPYSKRWLAVDFGVGFAGPDLPGVDIIFPDTRFVEEERSALEAIIITHAHEDHFGALLDLWPRLRVPVYMTPFAAGLLAAKRASEPGAPDIPVRIVHPGERVRLGPFEVEFVNVAHSIPEPLALVLRTELGTVVHTGDWKLDPHPQIGLPTDGRRLAAVGDEGVLALVCDSTNATREGWSPSEADVAAELEVLIREASGRVAFTAFASNVARLRSIALAAAKADRQVVLVGRALRRAVDVAGELGYLEGLPPFLDEEAYAHLPRAKTVAILTGSQGESRAALARIAEDDHKSIALSPGDTVVFSSRAIPGNERAINDIINALATQGVRVITDRDRLVHVSGHPRRDELAEMYGWVRPEIAVPVHGEAAHLAAHAAFAREMGVRQIVEARNGAVILLAPGPAEVIDHVPTGRLYKDGMVIADLEGIGVPERRKLAFAGHAVVSLVIDQKGSLVADPDLALVGLPIAGVAGHPLEEAAMSAVLGTIESIPRARRRDPELVREAVRRAVRAAVREHWGKKPLCTVFVAVV</sequence>
<feature type="domain" description="Metallo-beta-lactamase" evidence="7">
    <location>
        <begin position="25"/>
        <end position="224"/>
    </location>
</feature>
<dbReference type="AlphaFoldDB" id="A0A7W9CTA0"/>
<reference evidence="8 9" key="1">
    <citation type="submission" date="2020-08" db="EMBL/GenBank/DDBJ databases">
        <title>Genomic Encyclopedia of Type Strains, Phase IV (KMG-IV): sequencing the most valuable type-strain genomes for metagenomic binning, comparative biology and taxonomic classification.</title>
        <authorList>
            <person name="Goeker M."/>
        </authorList>
    </citation>
    <scope>NUCLEOTIDE SEQUENCE [LARGE SCALE GENOMIC DNA]</scope>
    <source>
        <strain evidence="8 9">DSM 16268</strain>
    </source>
</reference>
<dbReference type="EMBL" id="JACHOO010000001">
    <property type="protein sequence ID" value="MBB5751246.1"/>
    <property type="molecule type" value="Genomic_DNA"/>
</dbReference>
<dbReference type="GO" id="GO:0003723">
    <property type="term" value="F:RNA binding"/>
    <property type="evidence" value="ECO:0007669"/>
    <property type="project" value="UniProtKB-KW"/>
</dbReference>
<keyword evidence="4" id="KW-0862">Zinc</keyword>
<dbReference type="InterPro" id="IPR042173">
    <property type="entry name" value="RNase_J_2"/>
</dbReference>
<dbReference type="CDD" id="cd07714">
    <property type="entry name" value="RNaseJ_MBL-fold"/>
    <property type="match status" value="1"/>
</dbReference>
<evidence type="ECO:0000313" key="8">
    <source>
        <dbReference type="EMBL" id="MBB5751246.1"/>
    </source>
</evidence>
<evidence type="ECO:0000256" key="5">
    <source>
        <dbReference type="ARBA" id="ARBA00022839"/>
    </source>
</evidence>
<evidence type="ECO:0000256" key="4">
    <source>
        <dbReference type="ARBA" id="ARBA00022833"/>
    </source>
</evidence>
<evidence type="ECO:0000256" key="3">
    <source>
        <dbReference type="ARBA" id="ARBA00022801"/>
    </source>
</evidence>
<dbReference type="GO" id="GO:0046872">
    <property type="term" value="F:metal ion binding"/>
    <property type="evidence" value="ECO:0007669"/>
    <property type="project" value="UniProtKB-KW"/>
</dbReference>
<dbReference type="Pfam" id="PF22505">
    <property type="entry name" value="RNase_J_b_CASP"/>
    <property type="match status" value="1"/>
</dbReference>
<dbReference type="Gene3D" id="3.60.15.10">
    <property type="entry name" value="Ribonuclease Z/Hydroxyacylglutathione hydrolase-like"/>
    <property type="match status" value="1"/>
</dbReference>
<dbReference type="SUPFAM" id="SSF56281">
    <property type="entry name" value="Metallo-hydrolase/oxidoreductase"/>
    <property type="match status" value="1"/>
</dbReference>
<keyword evidence="6" id="KW-0694">RNA-binding</keyword>
<dbReference type="Pfam" id="PF12706">
    <property type="entry name" value="Lactamase_B_2"/>
    <property type="match status" value="1"/>
</dbReference>
<dbReference type="InterPro" id="IPR055132">
    <property type="entry name" value="RNase_J_b_CASP"/>
</dbReference>
<dbReference type="PANTHER" id="PTHR43694:SF1">
    <property type="entry name" value="RIBONUCLEASE J"/>
    <property type="match status" value="1"/>
</dbReference>
<dbReference type="PANTHER" id="PTHR43694">
    <property type="entry name" value="RIBONUCLEASE J"/>
    <property type="match status" value="1"/>
</dbReference>
<proteinExistence type="predicted"/>
<dbReference type="InterPro" id="IPR011108">
    <property type="entry name" value="RMMBL"/>
</dbReference>
<keyword evidence="5" id="KW-0269">Exonuclease</keyword>
<gene>
    <name evidence="8" type="ORF">GGQ63_000289</name>
</gene>
<keyword evidence="9" id="KW-1185">Reference proteome</keyword>
<dbReference type="Gene3D" id="3.40.50.10710">
    <property type="entry name" value="Metallo-hydrolase/oxidoreductase"/>
    <property type="match status" value="1"/>
</dbReference>
<dbReference type="InterPro" id="IPR036866">
    <property type="entry name" value="RibonucZ/Hydroxyglut_hydro"/>
</dbReference>
<evidence type="ECO:0000256" key="1">
    <source>
        <dbReference type="ARBA" id="ARBA00022722"/>
    </source>
</evidence>
<dbReference type="Proteomes" id="UP000523821">
    <property type="component" value="Unassembled WGS sequence"/>
</dbReference>
<dbReference type="SMART" id="SM00849">
    <property type="entry name" value="Lactamase_B"/>
    <property type="match status" value="1"/>
</dbReference>
<dbReference type="EC" id="3.1.-.-" evidence="8"/>
<evidence type="ECO:0000256" key="2">
    <source>
        <dbReference type="ARBA" id="ARBA00022723"/>
    </source>
</evidence>